<feature type="transmembrane region" description="Helical" evidence="1">
    <location>
        <begin position="99"/>
        <end position="117"/>
    </location>
</feature>
<keyword evidence="1" id="KW-0472">Membrane</keyword>
<gene>
    <name evidence="2" type="ORF">US99_C0013G0002</name>
</gene>
<keyword evidence="1" id="KW-1133">Transmembrane helix</keyword>
<evidence type="ECO:0000313" key="2">
    <source>
        <dbReference type="EMBL" id="KKQ78723.1"/>
    </source>
</evidence>
<comment type="caution">
    <text evidence="2">The sequence shown here is derived from an EMBL/GenBank/DDBJ whole genome shotgun (WGS) entry which is preliminary data.</text>
</comment>
<proteinExistence type="predicted"/>
<name>A0A0G0KGG7_9BACT</name>
<evidence type="ECO:0000313" key="3">
    <source>
        <dbReference type="Proteomes" id="UP000034324"/>
    </source>
</evidence>
<keyword evidence="1" id="KW-0812">Transmembrane</keyword>
<dbReference type="EMBL" id="LBVC01000013">
    <property type="protein sequence ID" value="KKQ78723.1"/>
    <property type="molecule type" value="Genomic_DNA"/>
</dbReference>
<organism evidence="2 3">
    <name type="scientific">Candidatus Daviesbacteria bacterium GW2011_GWF2_38_6</name>
    <dbReference type="NCBI Taxonomy" id="1618432"/>
    <lineage>
        <taxon>Bacteria</taxon>
        <taxon>Candidatus Daviesiibacteriota</taxon>
    </lineage>
</organism>
<reference evidence="2 3" key="1">
    <citation type="journal article" date="2015" name="Nature">
        <title>rRNA introns, odd ribosomes, and small enigmatic genomes across a large radiation of phyla.</title>
        <authorList>
            <person name="Brown C.T."/>
            <person name="Hug L.A."/>
            <person name="Thomas B.C."/>
            <person name="Sharon I."/>
            <person name="Castelle C.J."/>
            <person name="Singh A."/>
            <person name="Wilkins M.J."/>
            <person name="Williams K.H."/>
            <person name="Banfield J.F."/>
        </authorList>
    </citation>
    <scope>NUCLEOTIDE SEQUENCE [LARGE SCALE GENOMIC DNA]</scope>
</reference>
<accession>A0A0G0KGG7</accession>
<feature type="transmembrane region" description="Helical" evidence="1">
    <location>
        <begin position="12"/>
        <end position="29"/>
    </location>
</feature>
<dbReference type="AlphaFoldDB" id="A0A0G0KGG7"/>
<evidence type="ECO:0000256" key="1">
    <source>
        <dbReference type="SAM" id="Phobius"/>
    </source>
</evidence>
<dbReference type="Proteomes" id="UP000034324">
    <property type="component" value="Unassembled WGS sequence"/>
</dbReference>
<sequence>MKSPESKLIKDLLLFGASLAVTGLGFRYLPEVQGWRDGIEATNKTNITLTCDDFLTQYENRHGLLNPDMRSQALVSCEELSWRKVEIDYDNPLTQPHRLLSVGYVSSLLAVVGFTLWKAGRLTQPILRFFKLP</sequence>
<protein>
    <submittedName>
        <fullName evidence="2">Uncharacterized protein</fullName>
    </submittedName>
</protein>